<organism evidence="2 3">
    <name type="scientific">Helianthus annuus</name>
    <name type="common">Common sunflower</name>
    <dbReference type="NCBI Taxonomy" id="4232"/>
    <lineage>
        <taxon>Eukaryota</taxon>
        <taxon>Viridiplantae</taxon>
        <taxon>Streptophyta</taxon>
        <taxon>Embryophyta</taxon>
        <taxon>Tracheophyta</taxon>
        <taxon>Spermatophyta</taxon>
        <taxon>Magnoliopsida</taxon>
        <taxon>eudicotyledons</taxon>
        <taxon>Gunneridae</taxon>
        <taxon>Pentapetalae</taxon>
        <taxon>asterids</taxon>
        <taxon>campanulids</taxon>
        <taxon>Asterales</taxon>
        <taxon>Asteraceae</taxon>
        <taxon>Asteroideae</taxon>
        <taxon>Heliantheae alliance</taxon>
        <taxon>Heliantheae</taxon>
        <taxon>Helianthus</taxon>
    </lineage>
</organism>
<dbReference type="EMBL" id="CM007895">
    <property type="protein sequence ID" value="OTG23503.1"/>
    <property type="molecule type" value="Genomic_DNA"/>
</dbReference>
<feature type="domain" description="F-box" evidence="1">
    <location>
        <begin position="43"/>
        <end position="81"/>
    </location>
</feature>
<dbReference type="Gene3D" id="1.20.1280.50">
    <property type="match status" value="1"/>
</dbReference>
<dbReference type="PANTHER" id="PTHR48218">
    <property type="entry name" value="F-BOX DOMAIN CONTAINING PROTEIN"/>
    <property type="match status" value="1"/>
</dbReference>
<keyword evidence="3" id="KW-1185">Reference proteome</keyword>
<dbReference type="InParanoid" id="A0A251UKC6"/>
<dbReference type="Proteomes" id="UP000215914">
    <property type="component" value="Chromosome 6"/>
</dbReference>
<gene>
    <name evidence="2" type="ORF">HannXRQ_Chr06g0183241</name>
</gene>
<protein>
    <submittedName>
        <fullName evidence="2">Putative F-box domain-containing protein</fullName>
    </submittedName>
</protein>
<dbReference type="PANTHER" id="PTHR48218:SF5">
    <property type="entry name" value="F-BOX-LIKE DOMAIN SUPERFAMILY PROTEIN"/>
    <property type="match status" value="1"/>
</dbReference>
<proteinExistence type="predicted"/>
<evidence type="ECO:0000313" key="2">
    <source>
        <dbReference type="EMBL" id="OTG23503.1"/>
    </source>
</evidence>
<dbReference type="Pfam" id="PF12937">
    <property type="entry name" value="F-box-like"/>
    <property type="match status" value="1"/>
</dbReference>
<evidence type="ECO:0000259" key="1">
    <source>
        <dbReference type="Pfam" id="PF12937"/>
    </source>
</evidence>
<accession>A0A251UKC6</accession>
<name>A0A251UKC6_HELAN</name>
<dbReference type="InterPro" id="IPR001810">
    <property type="entry name" value="F-box_dom"/>
</dbReference>
<dbReference type="AlphaFoldDB" id="A0A251UKC6"/>
<evidence type="ECO:0000313" key="3">
    <source>
        <dbReference type="Proteomes" id="UP000215914"/>
    </source>
</evidence>
<reference evidence="3" key="1">
    <citation type="journal article" date="2017" name="Nature">
        <title>The sunflower genome provides insights into oil metabolism, flowering and Asterid evolution.</title>
        <authorList>
            <person name="Badouin H."/>
            <person name="Gouzy J."/>
            <person name="Grassa C.J."/>
            <person name="Murat F."/>
            <person name="Staton S.E."/>
            <person name="Cottret L."/>
            <person name="Lelandais-Briere C."/>
            <person name="Owens G.L."/>
            <person name="Carrere S."/>
            <person name="Mayjonade B."/>
            <person name="Legrand L."/>
            <person name="Gill N."/>
            <person name="Kane N.C."/>
            <person name="Bowers J.E."/>
            <person name="Hubner S."/>
            <person name="Bellec A."/>
            <person name="Berard A."/>
            <person name="Berges H."/>
            <person name="Blanchet N."/>
            <person name="Boniface M.C."/>
            <person name="Brunel D."/>
            <person name="Catrice O."/>
            <person name="Chaidir N."/>
            <person name="Claudel C."/>
            <person name="Donnadieu C."/>
            <person name="Faraut T."/>
            <person name="Fievet G."/>
            <person name="Helmstetter N."/>
            <person name="King M."/>
            <person name="Knapp S.J."/>
            <person name="Lai Z."/>
            <person name="Le Paslier M.C."/>
            <person name="Lippi Y."/>
            <person name="Lorenzon L."/>
            <person name="Mandel J.R."/>
            <person name="Marage G."/>
            <person name="Marchand G."/>
            <person name="Marquand E."/>
            <person name="Bret-Mestries E."/>
            <person name="Morien E."/>
            <person name="Nambeesan S."/>
            <person name="Nguyen T."/>
            <person name="Pegot-Espagnet P."/>
            <person name="Pouilly N."/>
            <person name="Raftis F."/>
            <person name="Sallet E."/>
            <person name="Schiex T."/>
            <person name="Thomas J."/>
            <person name="Vandecasteele C."/>
            <person name="Vares D."/>
            <person name="Vear F."/>
            <person name="Vautrin S."/>
            <person name="Crespi M."/>
            <person name="Mangin B."/>
            <person name="Burke J.M."/>
            <person name="Salse J."/>
            <person name="Munos S."/>
            <person name="Vincourt P."/>
            <person name="Rieseberg L.H."/>
            <person name="Langlade N.B."/>
        </authorList>
    </citation>
    <scope>NUCLEOTIDE SEQUENCE [LARGE SCALE GENOMIC DNA]</scope>
    <source>
        <strain evidence="3">cv. SF193</strain>
    </source>
</reference>
<dbReference type="SUPFAM" id="SSF81383">
    <property type="entry name" value="F-box domain"/>
    <property type="match status" value="1"/>
</dbReference>
<sequence>MYFLFFLSFVGAMVNPGHKLGVLKEKKKPKRGLEDPLVVFGWDVMLMILNHLDARSLALSLMVSRSWHGVASSDAIWAKKCEELWAGKAHLPRISQIKGLSKLAAYSLSIMDGKRSRILKEDLWDHSWEFHFKKASPFNLVYCILTILYTFSRIGKMSGCVDP</sequence>
<dbReference type="InterPro" id="IPR036047">
    <property type="entry name" value="F-box-like_dom_sf"/>
</dbReference>